<dbReference type="Proteomes" id="UP000317155">
    <property type="component" value="Unassembled WGS sequence"/>
</dbReference>
<keyword evidence="3" id="KW-1185">Reference proteome</keyword>
<dbReference type="Pfam" id="PF19454">
    <property type="entry name" value="DUF5992"/>
    <property type="match status" value="1"/>
</dbReference>
<evidence type="ECO:0000313" key="3">
    <source>
        <dbReference type="Proteomes" id="UP000317155"/>
    </source>
</evidence>
<evidence type="ECO:0000256" key="1">
    <source>
        <dbReference type="SAM" id="SignalP"/>
    </source>
</evidence>
<accession>A0A550J5H7</accession>
<protein>
    <submittedName>
        <fullName evidence="2">Uncharacterized protein</fullName>
    </submittedName>
</protein>
<organism evidence="2 3">
    <name type="scientific">Trichloromonas acetexigens</name>
    <dbReference type="NCBI Taxonomy" id="38815"/>
    <lineage>
        <taxon>Bacteria</taxon>
        <taxon>Pseudomonadati</taxon>
        <taxon>Thermodesulfobacteriota</taxon>
        <taxon>Desulfuromonadia</taxon>
        <taxon>Desulfuromonadales</taxon>
        <taxon>Trichloromonadaceae</taxon>
        <taxon>Trichloromonas</taxon>
    </lineage>
</organism>
<feature type="signal peptide" evidence="1">
    <location>
        <begin position="1"/>
        <end position="29"/>
    </location>
</feature>
<sequence length="118" mass="12946">MRKKTNISLSTKISFFLTFYLALVFSASAGEVATNATVIAVNNTLWNEDAFEIQVSAENSICPSGNIGFPIWSAASPETHKRAYTAALTALTTGMKVTVHSYQETDECWTASYIRIIK</sequence>
<evidence type="ECO:0000313" key="2">
    <source>
        <dbReference type="EMBL" id="TRO78392.1"/>
    </source>
</evidence>
<name>A0A550J5H7_9BACT</name>
<keyword evidence="1" id="KW-0732">Signal</keyword>
<dbReference type="EMBL" id="VJVV01000018">
    <property type="protein sequence ID" value="TRO78392.1"/>
    <property type="molecule type" value="Genomic_DNA"/>
</dbReference>
<dbReference type="AlphaFoldDB" id="A0A550J5H7"/>
<gene>
    <name evidence="2" type="ORF">FL622_16250</name>
</gene>
<dbReference type="RefSeq" id="WP_140396599.1">
    <property type="nucleotide sequence ID" value="NZ_FOJJ01000010.1"/>
</dbReference>
<proteinExistence type="predicted"/>
<dbReference type="InterPro" id="IPR046034">
    <property type="entry name" value="DUF5992"/>
</dbReference>
<reference evidence="2 3" key="1">
    <citation type="submission" date="2019-07" db="EMBL/GenBank/DDBJ databases">
        <title>Insights of Desulfuromonas acetexigens electromicrobiology.</title>
        <authorList>
            <person name="Katuri K."/>
            <person name="Sapireddy V."/>
            <person name="Shaw D.R."/>
            <person name="Saikaly P."/>
        </authorList>
    </citation>
    <scope>NUCLEOTIDE SEQUENCE [LARGE SCALE GENOMIC DNA]</scope>
    <source>
        <strain evidence="2 3">2873</strain>
    </source>
</reference>
<comment type="caution">
    <text evidence="2">The sequence shown here is derived from an EMBL/GenBank/DDBJ whole genome shotgun (WGS) entry which is preliminary data.</text>
</comment>
<feature type="chain" id="PRO_5021847463" evidence="1">
    <location>
        <begin position="30"/>
        <end position="118"/>
    </location>
</feature>